<evidence type="ECO:0000313" key="1">
    <source>
        <dbReference type="EMBL" id="MCK1784821.1"/>
    </source>
</evidence>
<gene>
    <name evidence="1" type="ORF">L9Z73_10795</name>
</gene>
<dbReference type="RefSeq" id="WP_247399913.1">
    <property type="nucleotide sequence ID" value="NZ_JAKNRV010000075.1"/>
</dbReference>
<protein>
    <submittedName>
        <fullName evidence="1">Uncharacterized protein</fullName>
    </submittedName>
</protein>
<accession>A0ABT0EGJ1</accession>
<keyword evidence="2" id="KW-1185">Reference proteome</keyword>
<proteinExistence type="predicted"/>
<sequence>MAISVQLDLNEIAELRQQSLTLAKEMSIWLKSNPGAPDYFARAEMLRELIAQLDHWERQGIEIAVDSNMAGGAVDQINAATKSLQKAAARVASIGAKVEVFGAFVDLMVAISAGKPEDIVKKGIALADAADNL</sequence>
<dbReference type="Proteomes" id="UP001317085">
    <property type="component" value="Unassembled WGS sequence"/>
</dbReference>
<comment type="caution">
    <text evidence="1">The sequence shown here is derived from an EMBL/GenBank/DDBJ whole genome shotgun (WGS) entry which is preliminary data.</text>
</comment>
<evidence type="ECO:0000313" key="2">
    <source>
        <dbReference type="Proteomes" id="UP001317085"/>
    </source>
</evidence>
<organism evidence="1 2">
    <name type="scientific">Pseudomonas emilianonis</name>
    <dbReference type="NCBI Taxonomy" id="2915812"/>
    <lineage>
        <taxon>Bacteria</taxon>
        <taxon>Pseudomonadati</taxon>
        <taxon>Pseudomonadota</taxon>
        <taxon>Gammaproteobacteria</taxon>
        <taxon>Pseudomonadales</taxon>
        <taxon>Pseudomonadaceae</taxon>
        <taxon>Pseudomonas</taxon>
    </lineage>
</organism>
<dbReference type="EMBL" id="JAKNRV010000075">
    <property type="protein sequence ID" value="MCK1784821.1"/>
    <property type="molecule type" value="Genomic_DNA"/>
</dbReference>
<name>A0ABT0EGJ1_9PSED</name>
<reference evidence="1 2" key="1">
    <citation type="submission" date="2022-02" db="EMBL/GenBank/DDBJ databases">
        <title>Comparative genomics of the first Antarctic Pseudomonas spp. capable of biotransforming 2,4,6-Trinitrotoluene.</title>
        <authorList>
            <person name="Cabrera M.A."/>
            <person name="Marquez S.L."/>
            <person name="Perez-Donoso J.M."/>
        </authorList>
    </citation>
    <scope>NUCLEOTIDE SEQUENCE [LARGE SCALE GENOMIC DNA]</scope>
    <source>
        <strain evidence="1 2">TNT11</strain>
    </source>
</reference>